<dbReference type="OrthoDB" id="8058536at2759"/>
<dbReference type="SUPFAM" id="SSF56219">
    <property type="entry name" value="DNase I-like"/>
    <property type="match status" value="1"/>
</dbReference>
<organism evidence="3 4">
    <name type="scientific">Araneus ventricosus</name>
    <name type="common">Orbweaver spider</name>
    <name type="synonym">Epeira ventricosa</name>
    <dbReference type="NCBI Taxonomy" id="182803"/>
    <lineage>
        <taxon>Eukaryota</taxon>
        <taxon>Metazoa</taxon>
        <taxon>Ecdysozoa</taxon>
        <taxon>Arthropoda</taxon>
        <taxon>Chelicerata</taxon>
        <taxon>Arachnida</taxon>
        <taxon>Araneae</taxon>
        <taxon>Araneomorphae</taxon>
        <taxon>Entelegynae</taxon>
        <taxon>Araneoidea</taxon>
        <taxon>Araneidae</taxon>
        <taxon>Araneus</taxon>
    </lineage>
</organism>
<dbReference type="GO" id="GO:0004523">
    <property type="term" value="F:RNA-DNA hybrid ribonuclease activity"/>
    <property type="evidence" value="ECO:0007669"/>
    <property type="project" value="InterPro"/>
</dbReference>
<dbReference type="CDD" id="cd01650">
    <property type="entry name" value="RT_nLTR_like"/>
    <property type="match status" value="1"/>
</dbReference>
<dbReference type="Pfam" id="PF00078">
    <property type="entry name" value="RVT_1"/>
    <property type="match status" value="1"/>
</dbReference>
<dbReference type="Gene3D" id="3.60.10.10">
    <property type="entry name" value="Endonuclease/exonuclease/phosphatase"/>
    <property type="match status" value="1"/>
</dbReference>
<dbReference type="Gene3D" id="3.30.420.10">
    <property type="entry name" value="Ribonuclease H-like superfamily/Ribonuclease H"/>
    <property type="match status" value="1"/>
</dbReference>
<dbReference type="GO" id="GO:0003676">
    <property type="term" value="F:nucleic acid binding"/>
    <property type="evidence" value="ECO:0007669"/>
    <property type="project" value="InterPro"/>
</dbReference>
<feature type="domain" description="Reverse transcriptase" evidence="1">
    <location>
        <begin position="435"/>
        <end position="706"/>
    </location>
</feature>
<dbReference type="PANTHER" id="PTHR36688:SF2">
    <property type="entry name" value="ENDONUCLEASE_EXONUCLEASE_PHOSPHATASE DOMAIN-CONTAINING PROTEIN"/>
    <property type="match status" value="1"/>
</dbReference>
<evidence type="ECO:0000259" key="1">
    <source>
        <dbReference type="PROSITE" id="PS50878"/>
    </source>
</evidence>
<keyword evidence="3" id="KW-0695">RNA-directed DNA polymerase</keyword>
<evidence type="ECO:0000259" key="2">
    <source>
        <dbReference type="PROSITE" id="PS50879"/>
    </source>
</evidence>
<dbReference type="SUPFAM" id="SSF53098">
    <property type="entry name" value="Ribonuclease H-like"/>
    <property type="match status" value="1"/>
</dbReference>
<name>A0A4Y2SKX3_ARAVE</name>
<dbReference type="Pfam" id="PF00075">
    <property type="entry name" value="RNase_H"/>
    <property type="match status" value="1"/>
</dbReference>
<dbReference type="InterPro" id="IPR012337">
    <property type="entry name" value="RNaseH-like_sf"/>
</dbReference>
<dbReference type="PANTHER" id="PTHR36688">
    <property type="entry name" value="ENDO/EXONUCLEASE/PHOSPHATASE DOMAIN-CONTAINING PROTEIN"/>
    <property type="match status" value="1"/>
</dbReference>
<dbReference type="EMBL" id="BGPR01022534">
    <property type="protein sequence ID" value="GBN88928.1"/>
    <property type="molecule type" value="Genomic_DNA"/>
</dbReference>
<dbReference type="InterPro" id="IPR052560">
    <property type="entry name" value="RdDP_mobile_element"/>
</dbReference>
<dbReference type="PROSITE" id="PS50879">
    <property type="entry name" value="RNASE_H_1"/>
    <property type="match status" value="1"/>
</dbReference>
<dbReference type="Proteomes" id="UP000499080">
    <property type="component" value="Unassembled WGS sequence"/>
</dbReference>
<keyword evidence="3" id="KW-0808">Transferase</keyword>
<proteinExistence type="predicted"/>
<dbReference type="GO" id="GO:0003964">
    <property type="term" value="F:RNA-directed DNA polymerase activity"/>
    <property type="evidence" value="ECO:0007669"/>
    <property type="project" value="UniProtKB-KW"/>
</dbReference>
<gene>
    <name evidence="3" type="primary">RTase_367</name>
    <name evidence="3" type="ORF">AVEN_11793_1</name>
</gene>
<dbReference type="InterPro" id="IPR002156">
    <property type="entry name" value="RNaseH_domain"/>
</dbReference>
<accession>A0A4Y2SKX3</accession>
<sequence length="1388" mass="157289">MPFKIRGYNSARKDIDSGNNISGGVCILTSNLYPSSTLSLHSSLQAVAVQVYTRTLVTVCNIYLPPHAVINQQELNNLADQLPKPFLLLGDFNGHSTLWGSGSTNSRGRQIEKFISDNCLCLLNNEEKTYFHEPSRTFHSLDLAICSPDILPLLNFTVESDLYNSDHFPLIVSHADSGGATHCPPRYLFQRADWTGFTQLAAITRSMVSTPDITEAVQNIIDCLINAANKTIPKSSPRLRKFRRPWWNEACHDSHKEQKRRWNIFRRYPTTENLVAFKRARANARRIRRQSQRDSWIRFISSITSSTSNAQIWKKIKAANGIYKEFPLPVLHTGNTQYSSPADIVNIIGQSFAKMSSADSYSPTFLATKRRAEHIPLNFRTHRHLPYNSQFKMSELKKALNDAHDTSPGPDGIAYILLRHLSTTSLSNLLYLFNRIWIEQKFPTQWHEAIVIPILKPGKDSGNPLSYRPIALTNCMCKTLERMINTRLIYELEKNDCIPSLQSGFRKGRSTVDNLVLLETEIRNAFVRRNHLVAIFFDLEKAYDRAWRYGILRTLLEFGFYGNLPIFIKNFLSSRIFRVRVGSFYSNPFIQAEGVPQGSVLSVTLFILHLSQILNHLPPSVKGSLYVDDLHISCQGSNIRLIERQLQHAVNKLVVWCDNNGHTLSSEKSRCVHFCRKTGIHPDPTIHIGDVDIPVVTEMRFLGVIFDKKLTFLPHILSLRKKCEKLLNILKVLSTTTWGSDRICLLRIYQAIILSRLDYACVVYGSARSTPLRKLDFVHHSALRICCGAFRTSPVQSLYVICHQLPLHLRRKMLSAHYYFRTQSVANHPLQHLSLPIGLRRLYLARSFNILPFCERIKTVISHAGLGDVTIKQKDLFTFPPWDVPCFSYINPFSSFGKSSTAPVIFQQLFASHRHQFSSFDSIFTDGSKSEGYVGCGIILPPDTYSYRLHASCSVLTAELVAIYCALQKIAASQQRLFCIYTDSMSALEVLCHADKRMHPVAEDILCYIRELQAQGFKILFCWVPSHVGIVGNEQADSAAKAASNVWQSPVPYNDLKIFATRHIHSLWQELWDLEIRNKLHLIKPRINMWSIIPTRVTDVKLTRLRIGHTRFTHKHLLFGESAPECRTCRTNFTVAHILTECPMFNSHRVTYFNSSSPNMKELLGEFPHPHLFDFLKAIGFDKSSTAPITFQQLCHHHRCQYSSFVPIFTDGSKSDGHVGCGVVFPSDTLPLRGSPSLGGLNPCVGRAWRPVRGKMESWGSSAFPSAHAAPLNQSKGVISESELENELESDILDELRNQNVTAVKRISIRKDGQLIPTKHLILTFNLPSIPKSVHIAYFNLPVRPTLYAALSARGLDIQCKVVGVSILVRDVLFVGMIVKHAVQRRLA</sequence>
<dbReference type="InterPro" id="IPR000477">
    <property type="entry name" value="RT_dom"/>
</dbReference>
<dbReference type="Pfam" id="PF14529">
    <property type="entry name" value="Exo_endo_phos_2"/>
    <property type="match status" value="1"/>
</dbReference>
<evidence type="ECO:0000313" key="3">
    <source>
        <dbReference type="EMBL" id="GBN88928.1"/>
    </source>
</evidence>
<dbReference type="InterPro" id="IPR036691">
    <property type="entry name" value="Endo/exonu/phosph_ase_sf"/>
</dbReference>
<reference evidence="3 4" key="1">
    <citation type="journal article" date="2019" name="Sci. Rep.">
        <title>Orb-weaving spider Araneus ventricosus genome elucidates the spidroin gene catalogue.</title>
        <authorList>
            <person name="Kono N."/>
            <person name="Nakamura H."/>
            <person name="Ohtoshi R."/>
            <person name="Moran D.A.P."/>
            <person name="Shinohara A."/>
            <person name="Yoshida Y."/>
            <person name="Fujiwara M."/>
            <person name="Mori M."/>
            <person name="Tomita M."/>
            <person name="Arakawa K."/>
        </authorList>
    </citation>
    <scope>NUCLEOTIDE SEQUENCE [LARGE SCALE GENOMIC DNA]</scope>
</reference>
<protein>
    <submittedName>
        <fullName evidence="3">Putative RNA-directed DNA polymerase from transposon BS</fullName>
    </submittedName>
</protein>
<comment type="caution">
    <text evidence="3">The sequence shown here is derived from an EMBL/GenBank/DDBJ whole genome shotgun (WGS) entry which is preliminary data.</text>
</comment>
<dbReference type="PROSITE" id="PS50878">
    <property type="entry name" value="RT_POL"/>
    <property type="match status" value="1"/>
</dbReference>
<keyword evidence="4" id="KW-1185">Reference proteome</keyword>
<feature type="domain" description="RNase H type-1" evidence="2">
    <location>
        <begin position="917"/>
        <end position="1045"/>
    </location>
</feature>
<keyword evidence="3" id="KW-0548">Nucleotidyltransferase</keyword>
<dbReference type="InterPro" id="IPR005135">
    <property type="entry name" value="Endo/exonuclease/phosphatase"/>
</dbReference>
<dbReference type="InterPro" id="IPR036397">
    <property type="entry name" value="RNaseH_sf"/>
</dbReference>
<evidence type="ECO:0000313" key="4">
    <source>
        <dbReference type="Proteomes" id="UP000499080"/>
    </source>
</evidence>
<dbReference type="CDD" id="cd09276">
    <property type="entry name" value="Rnase_HI_RT_non_LTR"/>
    <property type="match status" value="1"/>
</dbReference>